<dbReference type="Proteomes" id="UP001159363">
    <property type="component" value="Chromosome 5"/>
</dbReference>
<name>A0ABQ9H859_9NEOP</name>
<evidence type="ECO:0000313" key="1">
    <source>
        <dbReference type="EMBL" id="KAJ8880485.1"/>
    </source>
</evidence>
<reference evidence="1 2" key="1">
    <citation type="submission" date="2023-02" db="EMBL/GenBank/DDBJ databases">
        <title>LHISI_Scaffold_Assembly.</title>
        <authorList>
            <person name="Stuart O.P."/>
            <person name="Cleave R."/>
            <person name="Magrath M.J.L."/>
            <person name="Mikheyev A.S."/>
        </authorList>
    </citation>
    <scope>NUCLEOTIDE SEQUENCE [LARGE SCALE GENOMIC DNA]</scope>
    <source>
        <strain evidence="1">Daus_M_001</strain>
        <tissue evidence="1">Leg muscle</tissue>
    </source>
</reference>
<organism evidence="1 2">
    <name type="scientific">Dryococelus australis</name>
    <dbReference type="NCBI Taxonomy" id="614101"/>
    <lineage>
        <taxon>Eukaryota</taxon>
        <taxon>Metazoa</taxon>
        <taxon>Ecdysozoa</taxon>
        <taxon>Arthropoda</taxon>
        <taxon>Hexapoda</taxon>
        <taxon>Insecta</taxon>
        <taxon>Pterygota</taxon>
        <taxon>Neoptera</taxon>
        <taxon>Polyneoptera</taxon>
        <taxon>Phasmatodea</taxon>
        <taxon>Verophasmatodea</taxon>
        <taxon>Anareolatae</taxon>
        <taxon>Phasmatidae</taxon>
        <taxon>Eurycanthinae</taxon>
        <taxon>Dryococelus</taxon>
    </lineage>
</organism>
<comment type="caution">
    <text evidence="1">The sequence shown here is derived from an EMBL/GenBank/DDBJ whole genome shotgun (WGS) entry which is preliminary data.</text>
</comment>
<evidence type="ECO:0008006" key="3">
    <source>
        <dbReference type="Google" id="ProtNLM"/>
    </source>
</evidence>
<dbReference type="EMBL" id="JARBHB010000006">
    <property type="protein sequence ID" value="KAJ8880485.1"/>
    <property type="molecule type" value="Genomic_DNA"/>
</dbReference>
<protein>
    <recommendedName>
        <fullName evidence="3">Transposase</fullName>
    </recommendedName>
</protein>
<accession>A0ABQ9H859</accession>
<sequence>MSGVSEQTVDHVRDVMQRSPGKSTYQVSAELTISRPTVWKILCKQLVMSYKLQLLQTISHHDKLLQLQFCIDML</sequence>
<evidence type="ECO:0000313" key="2">
    <source>
        <dbReference type="Proteomes" id="UP001159363"/>
    </source>
</evidence>
<proteinExistence type="predicted"/>
<gene>
    <name evidence="1" type="ORF">PR048_016955</name>
</gene>
<keyword evidence="2" id="KW-1185">Reference proteome</keyword>